<sequence length="135" mass="16336">MKQIENDTIPFGTFVAFNYFGLVFVKRLLLPDERNHEAIHTRQQIEWLILYATALLVLIPACGLSWRWLCTVPICYHVVLYCTLWALEWLLPPYDTAYRDIALERECYDNQADQMYLKRRKWFAWVKYLFKRPVR</sequence>
<proteinExistence type="predicted"/>
<gene>
    <name evidence="2" type="ORF">F2Y13_07750</name>
</gene>
<evidence type="ECO:0000256" key="1">
    <source>
        <dbReference type="SAM" id="Phobius"/>
    </source>
</evidence>
<keyword evidence="1" id="KW-0812">Transmembrane</keyword>
<protein>
    <submittedName>
        <fullName evidence="2">Uncharacterized protein</fullName>
    </submittedName>
</protein>
<keyword evidence="1" id="KW-1133">Transmembrane helix</keyword>
<feature type="transmembrane region" description="Helical" evidence="1">
    <location>
        <begin position="12"/>
        <end position="29"/>
    </location>
</feature>
<reference evidence="2 3" key="1">
    <citation type="journal article" date="2019" name="Nat. Med.">
        <title>A library of human gut bacterial isolates paired with longitudinal multiomics data enables mechanistic microbiome research.</title>
        <authorList>
            <person name="Poyet M."/>
            <person name="Groussin M."/>
            <person name="Gibbons S.M."/>
            <person name="Avila-Pacheco J."/>
            <person name="Jiang X."/>
            <person name="Kearney S.M."/>
            <person name="Perrotta A.R."/>
            <person name="Berdy B."/>
            <person name="Zhao S."/>
            <person name="Lieberman T.D."/>
            <person name="Swanson P.K."/>
            <person name="Smith M."/>
            <person name="Roesemann S."/>
            <person name="Alexander J.E."/>
            <person name="Rich S.A."/>
            <person name="Livny J."/>
            <person name="Vlamakis H."/>
            <person name="Clish C."/>
            <person name="Bullock K."/>
            <person name="Deik A."/>
            <person name="Scott J."/>
            <person name="Pierce K.A."/>
            <person name="Xavier R.J."/>
            <person name="Alm E.J."/>
        </authorList>
    </citation>
    <scope>NUCLEOTIDE SEQUENCE [LARGE SCALE GENOMIC DNA]</scope>
    <source>
        <strain evidence="2 3">BIOML-A2</strain>
    </source>
</reference>
<keyword evidence="1" id="KW-0472">Membrane</keyword>
<dbReference type="AlphaFoldDB" id="A0A5B3GA56"/>
<dbReference type="RefSeq" id="WP_149887296.1">
    <property type="nucleotide sequence ID" value="NZ_DAITRP010000004.1"/>
</dbReference>
<accession>A0A5B3GA56</accession>
<name>A0A5B3GA56_9BACT</name>
<dbReference type="EMBL" id="VVXK01000009">
    <property type="protein sequence ID" value="KAA2370216.1"/>
    <property type="molecule type" value="Genomic_DNA"/>
</dbReference>
<evidence type="ECO:0000313" key="2">
    <source>
        <dbReference type="EMBL" id="KAA2370216.1"/>
    </source>
</evidence>
<evidence type="ECO:0000313" key="3">
    <source>
        <dbReference type="Proteomes" id="UP000323567"/>
    </source>
</evidence>
<feature type="transmembrane region" description="Helical" evidence="1">
    <location>
        <begin position="49"/>
        <end position="69"/>
    </location>
</feature>
<organism evidence="2 3">
    <name type="scientific">Alistipes shahii</name>
    <dbReference type="NCBI Taxonomy" id="328814"/>
    <lineage>
        <taxon>Bacteria</taxon>
        <taxon>Pseudomonadati</taxon>
        <taxon>Bacteroidota</taxon>
        <taxon>Bacteroidia</taxon>
        <taxon>Bacteroidales</taxon>
        <taxon>Rikenellaceae</taxon>
        <taxon>Alistipes</taxon>
    </lineage>
</organism>
<comment type="caution">
    <text evidence="2">The sequence shown here is derived from an EMBL/GenBank/DDBJ whole genome shotgun (WGS) entry which is preliminary data.</text>
</comment>
<dbReference type="Proteomes" id="UP000323567">
    <property type="component" value="Unassembled WGS sequence"/>
</dbReference>